<name>A0A285D2W6_9BACI</name>
<comment type="similarity">
    <text evidence="1 3">Belongs to the FlgD family.</text>
</comment>
<dbReference type="GO" id="GO:0044781">
    <property type="term" value="P:bacterial-type flagellum organization"/>
    <property type="evidence" value="ECO:0007669"/>
    <property type="project" value="UniProtKB-UniRule"/>
</dbReference>
<dbReference type="EMBL" id="OAOP01000007">
    <property type="protein sequence ID" value="SNX73656.1"/>
    <property type="molecule type" value="Genomic_DNA"/>
</dbReference>
<keyword evidence="5" id="KW-1185">Reference proteome</keyword>
<dbReference type="InterPro" id="IPR005648">
    <property type="entry name" value="FlgD"/>
</dbReference>
<reference evidence="4 5" key="1">
    <citation type="submission" date="2017-08" db="EMBL/GenBank/DDBJ databases">
        <authorList>
            <person name="de Groot N.N."/>
        </authorList>
    </citation>
    <scope>NUCLEOTIDE SEQUENCE [LARGE SCALE GENOMIC DNA]</scope>
    <source>
        <strain evidence="4 5">JC228</strain>
    </source>
</reference>
<dbReference type="NCBIfam" id="NF007197">
    <property type="entry name" value="PRK09618.1"/>
    <property type="match status" value="1"/>
</dbReference>
<dbReference type="AlphaFoldDB" id="A0A285D2W6"/>
<evidence type="ECO:0000256" key="1">
    <source>
        <dbReference type="ARBA" id="ARBA00010577"/>
    </source>
</evidence>
<organism evidence="4 5">
    <name type="scientific">Bacillus oleivorans</name>
    <dbReference type="NCBI Taxonomy" id="1448271"/>
    <lineage>
        <taxon>Bacteria</taxon>
        <taxon>Bacillati</taxon>
        <taxon>Bacillota</taxon>
        <taxon>Bacilli</taxon>
        <taxon>Bacillales</taxon>
        <taxon>Bacillaceae</taxon>
        <taxon>Bacillus</taxon>
    </lineage>
</organism>
<keyword evidence="4" id="KW-0282">Flagellum</keyword>
<comment type="function">
    <text evidence="3">Required for flagellar hook formation. May act as a scaffolding protein.</text>
</comment>
<accession>A0A285D2W6</accession>
<dbReference type="Pfam" id="PF03963">
    <property type="entry name" value="FlgD"/>
    <property type="match status" value="1"/>
</dbReference>
<proteinExistence type="inferred from homology"/>
<dbReference type="OrthoDB" id="280334at2"/>
<evidence type="ECO:0000313" key="4">
    <source>
        <dbReference type="EMBL" id="SNX73656.1"/>
    </source>
</evidence>
<evidence type="ECO:0000256" key="3">
    <source>
        <dbReference type="RuleBase" id="RU362076"/>
    </source>
</evidence>
<keyword evidence="4" id="KW-0969">Cilium</keyword>
<gene>
    <name evidence="4" type="ORF">SAMN05877753_107169</name>
</gene>
<dbReference type="Proteomes" id="UP000219546">
    <property type="component" value="Unassembled WGS sequence"/>
</dbReference>
<evidence type="ECO:0000256" key="2">
    <source>
        <dbReference type="ARBA" id="ARBA00022795"/>
    </source>
</evidence>
<dbReference type="RefSeq" id="WP_097159591.1">
    <property type="nucleotide sequence ID" value="NZ_JBEPMQ010000007.1"/>
</dbReference>
<keyword evidence="2 3" id="KW-1005">Bacterial flagellum biogenesis</keyword>
<evidence type="ECO:0000313" key="5">
    <source>
        <dbReference type="Proteomes" id="UP000219546"/>
    </source>
</evidence>
<sequence length="211" mass="23390">MTNTIHPSLLLSSVQSEREVKDGSSLGKDEFLQILITQLQNQDPTNPMQDREFIAQMATFSSLEQMMNLSESFDKFVQQELTSSLLNYQQLIGKDVSYVQILEGKEGLEVVEGKGKVLGIEFIEGQILLNLEDGTTITPGDLTEINQFSTPQSIVDASHMIGLTVTWLDEAGTEITSLIEAVSYKNGELKFLTADEKSITQDQIVKVLQGE</sequence>
<keyword evidence="4" id="KW-0966">Cell projection</keyword>
<protein>
    <recommendedName>
        <fullName evidence="3">Basal-body rod modification protein FlgD</fullName>
    </recommendedName>
</protein>